<gene>
    <name evidence="1" type="ORF">S12H4_56705</name>
</gene>
<sequence>MTARTTRNKLRHQAEKVMNDLDRATAHLKYLDDLSGGESDYIQDSMPILVYHIGLMKDIIKRFREGL</sequence>
<accession>X1UML7</accession>
<comment type="caution">
    <text evidence="1">The sequence shown here is derived from an EMBL/GenBank/DDBJ whole genome shotgun (WGS) entry which is preliminary data.</text>
</comment>
<name>X1UML7_9ZZZZ</name>
<protein>
    <submittedName>
        <fullName evidence="1">Uncharacterized protein</fullName>
    </submittedName>
</protein>
<dbReference type="AlphaFoldDB" id="X1UML7"/>
<dbReference type="EMBL" id="BARW01036551">
    <property type="protein sequence ID" value="GAJ18764.1"/>
    <property type="molecule type" value="Genomic_DNA"/>
</dbReference>
<reference evidence="1" key="1">
    <citation type="journal article" date="2014" name="Front. Microbiol.">
        <title>High frequency of phylogenetically diverse reductive dehalogenase-homologous genes in deep subseafloor sedimentary metagenomes.</title>
        <authorList>
            <person name="Kawai M."/>
            <person name="Futagami T."/>
            <person name="Toyoda A."/>
            <person name="Takaki Y."/>
            <person name="Nishi S."/>
            <person name="Hori S."/>
            <person name="Arai W."/>
            <person name="Tsubouchi T."/>
            <person name="Morono Y."/>
            <person name="Uchiyama I."/>
            <person name="Ito T."/>
            <person name="Fujiyama A."/>
            <person name="Inagaki F."/>
            <person name="Takami H."/>
        </authorList>
    </citation>
    <scope>NUCLEOTIDE SEQUENCE</scope>
    <source>
        <strain evidence="1">Expedition CK06-06</strain>
    </source>
</reference>
<proteinExistence type="predicted"/>
<evidence type="ECO:0000313" key="1">
    <source>
        <dbReference type="EMBL" id="GAJ18764.1"/>
    </source>
</evidence>
<organism evidence="1">
    <name type="scientific">marine sediment metagenome</name>
    <dbReference type="NCBI Taxonomy" id="412755"/>
    <lineage>
        <taxon>unclassified sequences</taxon>
        <taxon>metagenomes</taxon>
        <taxon>ecological metagenomes</taxon>
    </lineage>
</organism>